<dbReference type="PRINTS" id="PR00171">
    <property type="entry name" value="SUGRTRNSPORT"/>
</dbReference>
<dbReference type="GO" id="GO:0016020">
    <property type="term" value="C:membrane"/>
    <property type="evidence" value="ECO:0007669"/>
    <property type="project" value="UniProtKB-SubCell"/>
</dbReference>
<comment type="subcellular location">
    <subcellularLocation>
        <location evidence="1">Membrane</location>
        <topology evidence="1">Multi-pass membrane protein</topology>
    </subcellularLocation>
</comment>
<reference evidence="12" key="1">
    <citation type="submission" date="2017-02" db="EMBL/GenBank/DDBJ databases">
        <authorList>
            <person name="Tafer H."/>
            <person name="Lopandic K."/>
        </authorList>
    </citation>
    <scope>NUCLEOTIDE SEQUENCE [LARGE SCALE GENOMIC DNA]</scope>
    <source>
        <strain evidence="12">CBS 366.77</strain>
    </source>
</reference>
<evidence type="ECO:0000256" key="1">
    <source>
        <dbReference type="ARBA" id="ARBA00004141"/>
    </source>
</evidence>
<feature type="transmembrane region" description="Helical" evidence="9">
    <location>
        <begin position="48"/>
        <end position="75"/>
    </location>
</feature>
<dbReference type="InterPro" id="IPR050360">
    <property type="entry name" value="MFS_Sugar_Transporters"/>
</dbReference>
<dbReference type="NCBIfam" id="TIGR00879">
    <property type="entry name" value="SP"/>
    <property type="match status" value="1"/>
</dbReference>
<name>A0A3A2ZBD2_9EURO</name>
<dbReference type="FunFam" id="1.20.1250.20:FF:000026">
    <property type="entry name" value="MFS quinate transporter QutD"/>
    <property type="match status" value="1"/>
</dbReference>
<feature type="transmembrane region" description="Helical" evidence="9">
    <location>
        <begin position="423"/>
        <end position="440"/>
    </location>
</feature>
<evidence type="ECO:0000256" key="6">
    <source>
        <dbReference type="ARBA" id="ARBA00023136"/>
    </source>
</evidence>
<evidence type="ECO:0000256" key="3">
    <source>
        <dbReference type="ARBA" id="ARBA00022448"/>
    </source>
</evidence>
<evidence type="ECO:0000256" key="5">
    <source>
        <dbReference type="ARBA" id="ARBA00022989"/>
    </source>
</evidence>
<dbReference type="InterPro" id="IPR005828">
    <property type="entry name" value="MFS_sugar_transport-like"/>
</dbReference>
<keyword evidence="12" id="KW-1185">Reference proteome</keyword>
<dbReference type="SUPFAM" id="SSF103473">
    <property type="entry name" value="MFS general substrate transporter"/>
    <property type="match status" value="1"/>
</dbReference>
<feature type="transmembrane region" description="Helical" evidence="9">
    <location>
        <begin position="126"/>
        <end position="146"/>
    </location>
</feature>
<feature type="transmembrane region" description="Helical" evidence="9">
    <location>
        <begin position="388"/>
        <end position="411"/>
    </location>
</feature>
<organism evidence="11 12">
    <name type="scientific">Aspergillus sclerotialis</name>
    <dbReference type="NCBI Taxonomy" id="2070753"/>
    <lineage>
        <taxon>Eukaryota</taxon>
        <taxon>Fungi</taxon>
        <taxon>Dikarya</taxon>
        <taxon>Ascomycota</taxon>
        <taxon>Pezizomycotina</taxon>
        <taxon>Eurotiomycetes</taxon>
        <taxon>Eurotiomycetidae</taxon>
        <taxon>Eurotiales</taxon>
        <taxon>Aspergillaceae</taxon>
        <taxon>Aspergillus</taxon>
        <taxon>Aspergillus subgen. Polypaecilum</taxon>
    </lineage>
</organism>
<dbReference type="AlphaFoldDB" id="A0A3A2ZBD2"/>
<feature type="transmembrane region" description="Helical" evidence="9">
    <location>
        <begin position="461"/>
        <end position="482"/>
    </location>
</feature>
<dbReference type="InterPro" id="IPR020846">
    <property type="entry name" value="MFS_dom"/>
</dbReference>
<feature type="transmembrane region" description="Helical" evidence="9">
    <location>
        <begin position="488"/>
        <end position="509"/>
    </location>
</feature>
<feature type="transmembrane region" description="Helical" evidence="9">
    <location>
        <begin position="358"/>
        <end position="381"/>
    </location>
</feature>
<keyword evidence="5 9" id="KW-1133">Transmembrane helix</keyword>
<dbReference type="InterPro" id="IPR003663">
    <property type="entry name" value="Sugar/inositol_transpt"/>
</dbReference>
<feature type="compositionally biased region" description="Basic and acidic residues" evidence="8">
    <location>
        <begin position="1"/>
        <end position="12"/>
    </location>
</feature>
<sequence length="552" mass="60892">MDDKVLDSKDVSGDGLSLPDGDTQHAETVVNREPYGPPGLRGLVSNPFVFLCAACSTLGGLVFGYDQGVVSVILVMKQFQHQFPEIAPHASGAGFWKGLMTAMIELGAFLGALSQGWIADKISRRYSIIVAVIIFIIGSVLQTAAMDYAMLTVARLIGGVGIGMLSMVAPLYISEISPPECRGTLLVLEEFCIVSGIVIAYWITFGTRYMAGEWSWRLPFLLQMVPSFVLAAGVIMLPFSPRWLVSKGRSEDAVRSLCKLRRLSPSDTRVQQELMDIQVEVQFHQEMNAQKHPGLQGPGLKNSLLLELASWGDCFTKSCWRRTHIGVMLMFFQQFVGINALIYYSPTLFETMGLDYEMQLIMSGILNVTQLVGVSTSVWTMDTLGRRFLLVGGASLMTAAHIIIAVLVGLFGQNWPAHRPEGWASVAMLLVYMLAFGASWGPVPWAMPSEIFPSSLRAKGVALSTCSNWLNNFIIGLITPPLVENTGYGAYVFFAVFCLLSGVWTFFCVPETKGRTLEQMDHVFKDNSSESEKERRQAIEREIFRGEPRSSV</sequence>
<evidence type="ECO:0000259" key="10">
    <source>
        <dbReference type="PROSITE" id="PS50850"/>
    </source>
</evidence>
<protein>
    <submittedName>
        <fullName evidence="11">Monosaccharide transporter</fullName>
    </submittedName>
</protein>
<gene>
    <name evidence="11" type="ORF">PHISCL_07455</name>
</gene>
<evidence type="ECO:0000256" key="8">
    <source>
        <dbReference type="SAM" id="MobiDB-lite"/>
    </source>
</evidence>
<dbReference type="PANTHER" id="PTHR48022:SF14">
    <property type="entry name" value="MAJOR FACILITATOR SUPERFAMILY (MFS) PROFILE DOMAIN-CONTAINING PROTEIN-RELATED"/>
    <property type="match status" value="1"/>
</dbReference>
<keyword evidence="4 9" id="KW-0812">Transmembrane</keyword>
<feature type="transmembrane region" description="Helical" evidence="9">
    <location>
        <begin position="185"/>
        <end position="204"/>
    </location>
</feature>
<dbReference type="PROSITE" id="PS50850">
    <property type="entry name" value="MFS"/>
    <property type="match status" value="1"/>
</dbReference>
<comment type="caution">
    <text evidence="11">The sequence shown here is derived from an EMBL/GenBank/DDBJ whole genome shotgun (WGS) entry which is preliminary data.</text>
</comment>
<feature type="transmembrane region" description="Helical" evidence="9">
    <location>
        <begin position="216"/>
        <end position="239"/>
    </location>
</feature>
<dbReference type="GO" id="GO:0005351">
    <property type="term" value="F:carbohydrate:proton symporter activity"/>
    <property type="evidence" value="ECO:0007669"/>
    <property type="project" value="TreeGrafter"/>
</dbReference>
<keyword evidence="6 9" id="KW-0472">Membrane</keyword>
<dbReference type="InterPro" id="IPR005829">
    <property type="entry name" value="Sugar_transporter_CS"/>
</dbReference>
<dbReference type="InterPro" id="IPR036259">
    <property type="entry name" value="MFS_trans_sf"/>
</dbReference>
<evidence type="ECO:0000256" key="4">
    <source>
        <dbReference type="ARBA" id="ARBA00022692"/>
    </source>
</evidence>
<accession>A0A3A2ZBD2</accession>
<proteinExistence type="inferred from homology"/>
<feature type="domain" description="Major facilitator superfamily (MFS) profile" evidence="10">
    <location>
        <begin position="52"/>
        <end position="513"/>
    </location>
</feature>
<dbReference type="OrthoDB" id="8120565at2759"/>
<feature type="transmembrane region" description="Helical" evidence="9">
    <location>
        <begin position="152"/>
        <end position="173"/>
    </location>
</feature>
<feature type="transmembrane region" description="Helical" evidence="9">
    <location>
        <begin position="325"/>
        <end position="346"/>
    </location>
</feature>
<feature type="region of interest" description="Disordered" evidence="8">
    <location>
        <begin position="1"/>
        <end position="26"/>
    </location>
</feature>
<evidence type="ECO:0000256" key="2">
    <source>
        <dbReference type="ARBA" id="ARBA00010992"/>
    </source>
</evidence>
<dbReference type="Proteomes" id="UP000266188">
    <property type="component" value="Unassembled WGS sequence"/>
</dbReference>
<comment type="similarity">
    <text evidence="2 7">Belongs to the major facilitator superfamily. Sugar transporter (TC 2.A.1.1) family.</text>
</comment>
<evidence type="ECO:0000313" key="11">
    <source>
        <dbReference type="EMBL" id="RJE20216.1"/>
    </source>
</evidence>
<feature type="transmembrane region" description="Helical" evidence="9">
    <location>
        <begin position="95"/>
        <end position="114"/>
    </location>
</feature>
<dbReference type="PANTHER" id="PTHR48022">
    <property type="entry name" value="PLASTIDIC GLUCOSE TRANSPORTER 4"/>
    <property type="match status" value="1"/>
</dbReference>
<dbReference type="EMBL" id="MVGC01000328">
    <property type="protein sequence ID" value="RJE20216.1"/>
    <property type="molecule type" value="Genomic_DNA"/>
</dbReference>
<keyword evidence="3 7" id="KW-0813">Transport</keyword>
<dbReference type="PROSITE" id="PS00217">
    <property type="entry name" value="SUGAR_TRANSPORT_2"/>
    <property type="match status" value="1"/>
</dbReference>
<dbReference type="Gene3D" id="1.20.1250.20">
    <property type="entry name" value="MFS general substrate transporter like domains"/>
    <property type="match status" value="1"/>
</dbReference>
<evidence type="ECO:0000313" key="12">
    <source>
        <dbReference type="Proteomes" id="UP000266188"/>
    </source>
</evidence>
<evidence type="ECO:0000256" key="7">
    <source>
        <dbReference type="RuleBase" id="RU003346"/>
    </source>
</evidence>
<evidence type="ECO:0000256" key="9">
    <source>
        <dbReference type="SAM" id="Phobius"/>
    </source>
</evidence>
<dbReference type="Pfam" id="PF00083">
    <property type="entry name" value="Sugar_tr"/>
    <property type="match status" value="1"/>
</dbReference>